<dbReference type="Gene3D" id="2.60.120.690">
    <property type="entry name" value="Proprotein convertase subtilisin/kexin type 9"/>
    <property type="match status" value="1"/>
</dbReference>
<accession>A0A1S3KBP2</accession>
<feature type="chain" id="PRO_5010171684" evidence="1">
    <location>
        <begin position="23"/>
        <end position="174"/>
    </location>
</feature>
<protein>
    <submittedName>
        <fullName evidence="3">Uncharacterized protein LOC106180471</fullName>
    </submittedName>
</protein>
<organism evidence="2 3">
    <name type="scientific">Lingula anatina</name>
    <name type="common">Brachiopod</name>
    <name type="synonym">Lingula unguis</name>
    <dbReference type="NCBI Taxonomy" id="7574"/>
    <lineage>
        <taxon>Eukaryota</taxon>
        <taxon>Metazoa</taxon>
        <taxon>Spiralia</taxon>
        <taxon>Lophotrochozoa</taxon>
        <taxon>Brachiopoda</taxon>
        <taxon>Linguliformea</taxon>
        <taxon>Lingulata</taxon>
        <taxon>Lingulida</taxon>
        <taxon>Linguloidea</taxon>
        <taxon>Lingulidae</taxon>
        <taxon>Lingula</taxon>
    </lineage>
</organism>
<dbReference type="RefSeq" id="XP_013419912.1">
    <property type="nucleotide sequence ID" value="XM_013564458.1"/>
</dbReference>
<dbReference type="InParanoid" id="A0A1S3KBP2"/>
<feature type="signal peptide" evidence="1">
    <location>
        <begin position="1"/>
        <end position="22"/>
    </location>
</feature>
<reference evidence="3" key="1">
    <citation type="submission" date="2025-08" db="UniProtKB">
        <authorList>
            <consortium name="RefSeq"/>
        </authorList>
    </citation>
    <scope>IDENTIFICATION</scope>
    <source>
        <tissue evidence="3">Gonads</tissue>
    </source>
</reference>
<dbReference type="KEGG" id="lak:106180471"/>
<sequence length="174" mass="18689">MVTRVMLLPLILAALGLQAVDGETVTFLGHISRNKDDYPSFVSCPTGYFGIRCACSNDSDVCDGAYFDSNGGCTAFNTLNKPGIRAQVTCESLGSVINTVSVASTSKGWSNNPVASCPSGSHLIDCNFHYPWIQFETNRIFNINSDAQNGQCSLDRTCAHGGGCRVYAFCIFFA</sequence>
<evidence type="ECO:0000313" key="3">
    <source>
        <dbReference type="RefSeq" id="XP_013419912.1"/>
    </source>
</evidence>
<dbReference type="GeneID" id="106180471"/>
<keyword evidence="2" id="KW-1185">Reference proteome</keyword>
<evidence type="ECO:0000256" key="1">
    <source>
        <dbReference type="SAM" id="SignalP"/>
    </source>
</evidence>
<keyword evidence="1" id="KW-0732">Signal</keyword>
<evidence type="ECO:0000313" key="2">
    <source>
        <dbReference type="Proteomes" id="UP000085678"/>
    </source>
</evidence>
<proteinExistence type="predicted"/>
<gene>
    <name evidence="3" type="primary">LOC106180471</name>
</gene>
<dbReference type="AlphaFoldDB" id="A0A1S3KBP2"/>
<name>A0A1S3KBP2_LINAN</name>
<dbReference type="Proteomes" id="UP000085678">
    <property type="component" value="Unplaced"/>
</dbReference>